<dbReference type="Proteomes" id="UP000196536">
    <property type="component" value="Unassembled WGS sequence"/>
</dbReference>
<dbReference type="EMBL" id="NEXX01000001">
    <property type="protein sequence ID" value="OUY08985.1"/>
    <property type="molecule type" value="Genomic_DNA"/>
</dbReference>
<proteinExistence type="predicted"/>
<evidence type="ECO:0000313" key="3">
    <source>
        <dbReference type="Proteomes" id="UP000196536"/>
    </source>
</evidence>
<sequence length="277" mass="31634">MNKVLWIILIVLGAWLSKLSIDVYSLENQKIDVLNKNIEQQNQRVASLYDQLIALQKQQNGQPLAVPKTAPATAMSSTTEEKTYSAQDYVQDRLQLIQAALQQQRFTVALEQIQHLRQQLIEKKLLSESLNLALIEALSKDQSAITLYMQQRAEHQQILQQQLLKIGRNFQADSLDQAQSKWQWSNWLSIGKADQIPDLQQRKLYFKQLQLQLLLAQQALYAGQTIFYRSQIQDIIVGLSAYPDRNARKVIESLQKLDRLALSAPPQLSALALMQAS</sequence>
<reference evidence="2 3" key="1">
    <citation type="submission" date="2017-05" db="EMBL/GenBank/DDBJ databases">
        <title>Acinetobacter populi ANC 5415 (= PBJ7), whole genome shotgun sequencing project.</title>
        <authorList>
            <person name="Nemec A."/>
            <person name="Radolfova-Krizova L."/>
        </authorList>
    </citation>
    <scope>NUCLEOTIDE SEQUENCE [LARGE SCALE GENOMIC DNA]</scope>
    <source>
        <strain evidence="2 3">PBJ7</strain>
    </source>
</reference>
<name>A0A1Z9Z3F4_9GAMM</name>
<organism evidence="2 3">
    <name type="scientific">Acinetobacter populi</name>
    <dbReference type="NCBI Taxonomy" id="1582270"/>
    <lineage>
        <taxon>Bacteria</taxon>
        <taxon>Pseudomonadati</taxon>
        <taxon>Pseudomonadota</taxon>
        <taxon>Gammaproteobacteria</taxon>
        <taxon>Moraxellales</taxon>
        <taxon>Moraxellaceae</taxon>
        <taxon>Acinetobacter</taxon>
    </lineage>
</organism>
<dbReference type="RefSeq" id="WP_087619641.1">
    <property type="nucleotide sequence ID" value="NZ_NEXX01000001.1"/>
</dbReference>
<comment type="caution">
    <text evidence="2">The sequence shown here is derived from an EMBL/GenBank/DDBJ whole genome shotgun (WGS) entry which is preliminary data.</text>
</comment>
<evidence type="ECO:0000256" key="1">
    <source>
        <dbReference type="SAM" id="Coils"/>
    </source>
</evidence>
<feature type="coiled-coil region" evidence="1">
    <location>
        <begin position="24"/>
        <end position="58"/>
    </location>
</feature>
<keyword evidence="3" id="KW-1185">Reference proteome</keyword>
<evidence type="ECO:0000313" key="2">
    <source>
        <dbReference type="EMBL" id="OUY08985.1"/>
    </source>
</evidence>
<dbReference type="AlphaFoldDB" id="A0A1Z9Z3F4"/>
<evidence type="ECO:0008006" key="4">
    <source>
        <dbReference type="Google" id="ProtNLM"/>
    </source>
</evidence>
<protein>
    <recommendedName>
        <fullName evidence="4">Heme biosynthesis operon protein HemX</fullName>
    </recommendedName>
</protein>
<dbReference type="OrthoDB" id="6713263at2"/>
<keyword evidence="1" id="KW-0175">Coiled coil</keyword>
<accession>A0A1Z9Z3F4</accession>
<gene>
    <name evidence="2" type="ORF">CAP51_05105</name>
</gene>